<accession>A0A4Q5LYD4</accession>
<dbReference type="Pfam" id="PF00534">
    <property type="entry name" value="Glycos_transf_1"/>
    <property type="match status" value="1"/>
</dbReference>
<keyword evidence="4" id="KW-1185">Reference proteome</keyword>
<protein>
    <submittedName>
        <fullName evidence="3">Glycosyltransferase family 1 protein</fullName>
    </submittedName>
</protein>
<dbReference type="RefSeq" id="WP_130021800.1">
    <property type="nucleotide sequence ID" value="NZ_SEWF01000020.1"/>
</dbReference>
<proteinExistence type="predicted"/>
<keyword evidence="1 3" id="KW-0808">Transferase</keyword>
<dbReference type="GO" id="GO:0016757">
    <property type="term" value="F:glycosyltransferase activity"/>
    <property type="evidence" value="ECO:0007669"/>
    <property type="project" value="InterPro"/>
</dbReference>
<evidence type="ECO:0000259" key="2">
    <source>
        <dbReference type="Pfam" id="PF00534"/>
    </source>
</evidence>
<organism evidence="3 4">
    <name type="scientific">Emticicia agri</name>
    <dbReference type="NCBI Taxonomy" id="2492393"/>
    <lineage>
        <taxon>Bacteria</taxon>
        <taxon>Pseudomonadati</taxon>
        <taxon>Bacteroidota</taxon>
        <taxon>Cytophagia</taxon>
        <taxon>Cytophagales</taxon>
        <taxon>Leadbetterellaceae</taxon>
        <taxon>Emticicia</taxon>
    </lineage>
</organism>
<comment type="caution">
    <text evidence="3">The sequence shown here is derived from an EMBL/GenBank/DDBJ whole genome shotgun (WGS) entry which is preliminary data.</text>
</comment>
<dbReference type="SUPFAM" id="SSF53756">
    <property type="entry name" value="UDP-Glycosyltransferase/glycogen phosphorylase"/>
    <property type="match status" value="1"/>
</dbReference>
<dbReference type="PANTHER" id="PTHR46401">
    <property type="entry name" value="GLYCOSYLTRANSFERASE WBBK-RELATED"/>
    <property type="match status" value="1"/>
</dbReference>
<reference evidence="3 4" key="1">
    <citation type="submission" date="2019-02" db="EMBL/GenBank/DDBJ databases">
        <title>Bacterial novel species Emticicia sp. 17J42-9 isolated from soil.</title>
        <authorList>
            <person name="Jung H.-Y."/>
        </authorList>
    </citation>
    <scope>NUCLEOTIDE SEQUENCE [LARGE SCALE GENOMIC DNA]</scope>
    <source>
        <strain evidence="3 4">17J42-9</strain>
    </source>
</reference>
<dbReference type="PANTHER" id="PTHR46401:SF2">
    <property type="entry name" value="GLYCOSYLTRANSFERASE WBBK-RELATED"/>
    <property type="match status" value="1"/>
</dbReference>
<dbReference type="FunFam" id="3.40.50.2000:FF:000119">
    <property type="entry name" value="Glycosyl transferase group 1"/>
    <property type="match status" value="1"/>
</dbReference>
<name>A0A4Q5LYD4_9BACT</name>
<dbReference type="InterPro" id="IPR001296">
    <property type="entry name" value="Glyco_trans_1"/>
</dbReference>
<dbReference type="OrthoDB" id="9801609at2"/>
<dbReference type="EMBL" id="SEWF01000020">
    <property type="protein sequence ID" value="RYU94916.1"/>
    <property type="molecule type" value="Genomic_DNA"/>
</dbReference>
<feature type="domain" description="Glycosyl transferase family 1" evidence="2">
    <location>
        <begin position="227"/>
        <end position="395"/>
    </location>
</feature>
<dbReference type="Proteomes" id="UP000293162">
    <property type="component" value="Unassembled WGS sequence"/>
</dbReference>
<dbReference type="Gene3D" id="3.40.50.2000">
    <property type="entry name" value="Glycogen Phosphorylase B"/>
    <property type="match status" value="1"/>
</dbReference>
<evidence type="ECO:0000256" key="1">
    <source>
        <dbReference type="ARBA" id="ARBA00022679"/>
    </source>
</evidence>
<evidence type="ECO:0000313" key="4">
    <source>
        <dbReference type="Proteomes" id="UP000293162"/>
    </source>
</evidence>
<sequence length="418" mass="47255">MNKVVLDGAVLGLGFFHEQSRTGVYRVAENLLRGLTESNAVELALGSTEHLPETIAYLKKFYPTASFPLVNQAKDLRFAHFENNIISTFAYRSTPQKIVREIFTRLRARFKPAYDFDSCTLGAYDIYHSPFLPVPQILKGLSRPVKVITIHDLIPHLFPSYFGEWNVNMMKKIMDSIDDNTYPICVSEATKNDLCEVTGISPDRVFVAPLAASEDKFYQVRDNEEIERILQKYNINIHKSYLLSIATLEPRKNIERTIRAFLKLIQQEKTEDLNLVLVGTKGWDFATIFDEIKANPLLKEKIIVTGFVADEDLAALYSAALAFVYPSLYEGFGLPPLEAMQCGTPVITSNKSSLPEVVGNAGILIDPTDENAISEAMLKLYTDKNLRLILGKKAIAQAQKFSWKKFTEQHIQIYQQIS</sequence>
<evidence type="ECO:0000313" key="3">
    <source>
        <dbReference type="EMBL" id="RYU94916.1"/>
    </source>
</evidence>
<gene>
    <name evidence="3" type="ORF">EWM59_14590</name>
</gene>
<dbReference type="AlphaFoldDB" id="A0A4Q5LYD4"/>
<dbReference type="GO" id="GO:0009103">
    <property type="term" value="P:lipopolysaccharide biosynthetic process"/>
    <property type="evidence" value="ECO:0007669"/>
    <property type="project" value="TreeGrafter"/>
</dbReference>
<dbReference type="CDD" id="cd03809">
    <property type="entry name" value="GT4_MtfB-like"/>
    <property type="match status" value="1"/>
</dbReference>